<proteinExistence type="predicted"/>
<dbReference type="InterPro" id="IPR009056">
    <property type="entry name" value="Cyt_c-like_dom"/>
</dbReference>
<accession>A0A315Z0R7</accession>
<dbReference type="AlphaFoldDB" id="A0A315Z0R7"/>
<keyword evidence="2 4" id="KW-0479">Metal-binding</keyword>
<dbReference type="Proteomes" id="UP000245535">
    <property type="component" value="Unassembled WGS sequence"/>
</dbReference>
<keyword evidence="5" id="KW-1133">Transmembrane helix</keyword>
<evidence type="ECO:0000256" key="1">
    <source>
        <dbReference type="ARBA" id="ARBA00022617"/>
    </source>
</evidence>
<evidence type="ECO:0000259" key="6">
    <source>
        <dbReference type="PROSITE" id="PS51007"/>
    </source>
</evidence>
<gene>
    <name evidence="7" type="ORF">BC781_109171</name>
</gene>
<keyword evidence="5" id="KW-0472">Membrane</keyword>
<evidence type="ECO:0000256" key="3">
    <source>
        <dbReference type="ARBA" id="ARBA00023004"/>
    </source>
</evidence>
<dbReference type="InterPro" id="IPR036909">
    <property type="entry name" value="Cyt_c-like_dom_sf"/>
</dbReference>
<dbReference type="PANTHER" id="PTHR35008">
    <property type="entry name" value="BLL4482 PROTEIN-RELATED"/>
    <property type="match status" value="1"/>
</dbReference>
<dbReference type="EMBL" id="QGDO01000009">
    <property type="protein sequence ID" value="PWJ36152.1"/>
    <property type="molecule type" value="Genomic_DNA"/>
</dbReference>
<keyword evidence="8" id="KW-1185">Reference proteome</keyword>
<dbReference type="GO" id="GO:0046872">
    <property type="term" value="F:metal ion binding"/>
    <property type="evidence" value="ECO:0007669"/>
    <property type="project" value="UniProtKB-KW"/>
</dbReference>
<keyword evidence="1 4" id="KW-0349">Heme</keyword>
<dbReference type="PROSITE" id="PS51007">
    <property type="entry name" value="CYTC"/>
    <property type="match status" value="1"/>
</dbReference>
<sequence>MGGYFQGLTGLDLINMNYYGFLGLISLLFSVLSFNETQPPSKEESMKAGKDTYKKLCAYCHQENGQGVKGLYPPLAKADYLFNDIDRGIHIIKYGKEGAIKVNGEEYNGYMSELGLSDEEVRDVTNYILNTWGNEHEMISLEKVQSIKR</sequence>
<dbReference type="Gene3D" id="1.10.760.10">
    <property type="entry name" value="Cytochrome c-like domain"/>
    <property type="match status" value="1"/>
</dbReference>
<keyword evidence="5" id="KW-0812">Transmembrane</keyword>
<protein>
    <submittedName>
        <fullName evidence="7">Cytochrome c</fullName>
    </submittedName>
</protein>
<name>A0A315Z0R7_SEDFL</name>
<dbReference type="GO" id="GO:0020037">
    <property type="term" value="F:heme binding"/>
    <property type="evidence" value="ECO:0007669"/>
    <property type="project" value="InterPro"/>
</dbReference>
<feature type="domain" description="Cytochrome c" evidence="6">
    <location>
        <begin position="44"/>
        <end position="132"/>
    </location>
</feature>
<dbReference type="InterPro" id="IPR051459">
    <property type="entry name" value="Cytochrome_c-type_DH"/>
</dbReference>
<keyword evidence="3 4" id="KW-0408">Iron</keyword>
<evidence type="ECO:0000313" key="7">
    <source>
        <dbReference type="EMBL" id="PWJ36152.1"/>
    </source>
</evidence>
<feature type="transmembrane region" description="Helical" evidence="5">
    <location>
        <begin position="16"/>
        <end position="34"/>
    </location>
</feature>
<evidence type="ECO:0000256" key="2">
    <source>
        <dbReference type="ARBA" id="ARBA00022723"/>
    </source>
</evidence>
<organism evidence="7 8">
    <name type="scientific">Sediminitomix flava</name>
    <dbReference type="NCBI Taxonomy" id="379075"/>
    <lineage>
        <taxon>Bacteria</taxon>
        <taxon>Pseudomonadati</taxon>
        <taxon>Bacteroidota</taxon>
        <taxon>Cytophagia</taxon>
        <taxon>Cytophagales</taxon>
        <taxon>Flammeovirgaceae</taxon>
        <taxon>Sediminitomix</taxon>
    </lineage>
</organism>
<evidence type="ECO:0000313" key="8">
    <source>
        <dbReference type="Proteomes" id="UP000245535"/>
    </source>
</evidence>
<evidence type="ECO:0000256" key="5">
    <source>
        <dbReference type="SAM" id="Phobius"/>
    </source>
</evidence>
<dbReference type="GO" id="GO:0009055">
    <property type="term" value="F:electron transfer activity"/>
    <property type="evidence" value="ECO:0007669"/>
    <property type="project" value="InterPro"/>
</dbReference>
<comment type="caution">
    <text evidence="7">The sequence shown here is derived from an EMBL/GenBank/DDBJ whole genome shotgun (WGS) entry which is preliminary data.</text>
</comment>
<evidence type="ECO:0000256" key="4">
    <source>
        <dbReference type="PROSITE-ProRule" id="PRU00433"/>
    </source>
</evidence>
<dbReference type="Pfam" id="PF00034">
    <property type="entry name" value="Cytochrom_C"/>
    <property type="match status" value="1"/>
</dbReference>
<dbReference type="PANTHER" id="PTHR35008:SF8">
    <property type="entry name" value="ALCOHOL DEHYDROGENASE CYTOCHROME C SUBUNIT"/>
    <property type="match status" value="1"/>
</dbReference>
<reference evidence="7 8" key="1">
    <citation type="submission" date="2018-03" db="EMBL/GenBank/DDBJ databases">
        <title>Genomic Encyclopedia of Archaeal and Bacterial Type Strains, Phase II (KMG-II): from individual species to whole genera.</title>
        <authorList>
            <person name="Goeker M."/>
        </authorList>
    </citation>
    <scope>NUCLEOTIDE SEQUENCE [LARGE SCALE GENOMIC DNA]</scope>
    <source>
        <strain evidence="7 8">DSM 28229</strain>
    </source>
</reference>
<dbReference type="SUPFAM" id="SSF46626">
    <property type="entry name" value="Cytochrome c"/>
    <property type="match status" value="1"/>
</dbReference>